<dbReference type="Proteomes" id="UP001273350">
    <property type="component" value="Unassembled WGS sequence"/>
</dbReference>
<keyword evidence="2" id="KW-1185">Reference proteome</keyword>
<dbReference type="EMBL" id="JAWXVI010000019">
    <property type="protein sequence ID" value="MDX6192068.1"/>
    <property type="molecule type" value="Genomic_DNA"/>
</dbReference>
<organism evidence="1 2">
    <name type="scientific">Flavobacterium cupriresistens</name>
    <dbReference type="NCBI Taxonomy" id="2893885"/>
    <lineage>
        <taxon>Bacteria</taxon>
        <taxon>Pseudomonadati</taxon>
        <taxon>Bacteroidota</taxon>
        <taxon>Flavobacteriia</taxon>
        <taxon>Flavobacteriales</taxon>
        <taxon>Flavobacteriaceae</taxon>
        <taxon>Flavobacterium</taxon>
    </lineage>
</organism>
<evidence type="ECO:0000313" key="2">
    <source>
        <dbReference type="Proteomes" id="UP001273350"/>
    </source>
</evidence>
<evidence type="ECO:0000313" key="1">
    <source>
        <dbReference type="EMBL" id="MDX6192068.1"/>
    </source>
</evidence>
<protein>
    <recommendedName>
        <fullName evidence="3">CHAT domain-containing protein</fullName>
    </recommendedName>
</protein>
<dbReference type="RefSeq" id="WP_230004896.1">
    <property type="nucleotide sequence ID" value="NZ_CP087134.1"/>
</dbReference>
<accession>A0ABU4RHM7</accession>
<comment type="caution">
    <text evidence="1">The sequence shown here is derived from an EMBL/GenBank/DDBJ whole genome shotgun (WGS) entry which is preliminary data.</text>
</comment>
<evidence type="ECO:0008006" key="3">
    <source>
        <dbReference type="Google" id="ProtNLM"/>
    </source>
</evidence>
<gene>
    <name evidence="1" type="ORF">SGQ83_22200</name>
</gene>
<reference evidence="1 2" key="1">
    <citation type="submission" date="2023-11" db="EMBL/GenBank/DDBJ databases">
        <title>Unpublished Manusciprt.</title>
        <authorList>
            <person name="Saticioglu I.B."/>
            <person name="Ay H."/>
            <person name="Ajmi N."/>
            <person name="Altun S."/>
            <person name="Duman M."/>
        </authorList>
    </citation>
    <scope>NUCLEOTIDE SEQUENCE [LARGE SCALE GENOMIC DNA]</scope>
    <source>
        <strain evidence="1 2">Fl-318</strain>
    </source>
</reference>
<sequence>MKKFYFIQSLKTEDPNLGEQIYTHINQRSESAFFNVKSKDELFEKLNLILDELKSNNIIDGIIHFHTHGNEEGIGLFNDENKLEFAKWKDLRPVFRDIYTSTSKKPMISICACKGFNISKLVPHFEPCPYDYITGSFDPIGFNDSVNGYKLFYDGIIDVIDLTENIKRVNQNFPKMNFACFNSDQIFKIAEVAYRNSEMVSEKILIRRTEFERIIKNEFGFINMQQKLFLDFALSENGTDFYMEKFKESFYQ</sequence>
<name>A0ABU4RHM7_9FLAO</name>
<proteinExistence type="predicted"/>